<gene>
    <name evidence="2" type="ORF">BT96DRAFT_602162</name>
</gene>
<accession>A0A6A4HTE9</accession>
<dbReference type="AlphaFoldDB" id="A0A6A4HTE9"/>
<dbReference type="Proteomes" id="UP000799118">
    <property type="component" value="Unassembled WGS sequence"/>
</dbReference>
<reference evidence="2" key="1">
    <citation type="journal article" date="2019" name="Environ. Microbiol.">
        <title>Fungal ecological strategies reflected in gene transcription - a case study of two litter decomposers.</title>
        <authorList>
            <person name="Barbi F."/>
            <person name="Kohler A."/>
            <person name="Barry K."/>
            <person name="Baskaran P."/>
            <person name="Daum C."/>
            <person name="Fauchery L."/>
            <person name="Ihrmark K."/>
            <person name="Kuo A."/>
            <person name="LaButti K."/>
            <person name="Lipzen A."/>
            <person name="Morin E."/>
            <person name="Grigoriev I.V."/>
            <person name="Henrissat B."/>
            <person name="Lindahl B."/>
            <person name="Martin F."/>
        </authorList>
    </citation>
    <scope>NUCLEOTIDE SEQUENCE</scope>
    <source>
        <strain evidence="2">JB14</strain>
    </source>
</reference>
<protein>
    <submittedName>
        <fullName evidence="2">Uncharacterized protein</fullName>
    </submittedName>
</protein>
<name>A0A6A4HTE9_9AGAR</name>
<feature type="transmembrane region" description="Helical" evidence="1">
    <location>
        <begin position="15"/>
        <end position="35"/>
    </location>
</feature>
<keyword evidence="3" id="KW-1185">Reference proteome</keyword>
<organism evidence="2 3">
    <name type="scientific">Gymnopus androsaceus JB14</name>
    <dbReference type="NCBI Taxonomy" id="1447944"/>
    <lineage>
        <taxon>Eukaryota</taxon>
        <taxon>Fungi</taxon>
        <taxon>Dikarya</taxon>
        <taxon>Basidiomycota</taxon>
        <taxon>Agaricomycotina</taxon>
        <taxon>Agaricomycetes</taxon>
        <taxon>Agaricomycetidae</taxon>
        <taxon>Agaricales</taxon>
        <taxon>Marasmiineae</taxon>
        <taxon>Omphalotaceae</taxon>
        <taxon>Gymnopus</taxon>
    </lineage>
</organism>
<proteinExistence type="predicted"/>
<dbReference type="EMBL" id="ML769445">
    <property type="protein sequence ID" value="KAE9401446.1"/>
    <property type="molecule type" value="Genomic_DNA"/>
</dbReference>
<sequence length="84" mass="9200">MSLVSRIQFLSPLRLAAGISNLCTGTTVCICIYIATATSLRHMDVVPKFIVTRSNLTLHNILASDRPYLSDHSTHTGIFPSKIV</sequence>
<keyword evidence="1" id="KW-1133">Transmembrane helix</keyword>
<keyword evidence="1" id="KW-0472">Membrane</keyword>
<evidence type="ECO:0000313" key="3">
    <source>
        <dbReference type="Proteomes" id="UP000799118"/>
    </source>
</evidence>
<evidence type="ECO:0000313" key="2">
    <source>
        <dbReference type="EMBL" id="KAE9401446.1"/>
    </source>
</evidence>
<keyword evidence="1" id="KW-0812">Transmembrane</keyword>
<evidence type="ECO:0000256" key="1">
    <source>
        <dbReference type="SAM" id="Phobius"/>
    </source>
</evidence>